<dbReference type="EMBL" id="SRME01000001">
    <property type="protein sequence ID" value="TGG89314.1"/>
    <property type="molecule type" value="Genomic_DNA"/>
</dbReference>
<dbReference type="InterPro" id="IPR051158">
    <property type="entry name" value="Metallophosphoesterase_sf"/>
</dbReference>
<dbReference type="AlphaFoldDB" id="A0A4Z0W8H6"/>
<dbReference type="PANTHER" id="PTHR31302">
    <property type="entry name" value="TRANSMEMBRANE PROTEIN WITH METALLOPHOSPHOESTERASE DOMAIN-RELATED"/>
    <property type="match status" value="1"/>
</dbReference>
<comment type="caution">
    <text evidence="2">The sequence shown here is derived from an EMBL/GenBank/DDBJ whole genome shotgun (WGS) entry which is preliminary data.</text>
</comment>
<dbReference type="Pfam" id="PF00149">
    <property type="entry name" value="Metallophos"/>
    <property type="match status" value="1"/>
</dbReference>
<dbReference type="InterPro" id="IPR004843">
    <property type="entry name" value="Calcineurin-like_PHP"/>
</dbReference>
<evidence type="ECO:0000313" key="2">
    <source>
        <dbReference type="EMBL" id="TGG89314.1"/>
    </source>
</evidence>
<reference evidence="2 3" key="1">
    <citation type="submission" date="2019-04" db="EMBL/GenBank/DDBJ databases">
        <title>Draft genome sequence data and analysis of a Fermenting Bacterium, Geotoga petraea strain HO-Geo1, isolated from heavy-oil petroleum reservoir in Russia.</title>
        <authorList>
            <person name="Grouzdev D.S."/>
            <person name="Semenova E.M."/>
            <person name="Sokolova D.S."/>
            <person name="Tourova T.P."/>
            <person name="Poltaraus A.B."/>
            <person name="Nazina T.N."/>
        </authorList>
    </citation>
    <scope>NUCLEOTIDE SEQUENCE [LARGE SCALE GENOMIC DNA]</scope>
    <source>
        <strain evidence="2 3">HO-Geo1</strain>
    </source>
</reference>
<organism evidence="2 3">
    <name type="scientific">Geotoga petraea</name>
    <dbReference type="NCBI Taxonomy" id="28234"/>
    <lineage>
        <taxon>Bacteria</taxon>
        <taxon>Thermotogati</taxon>
        <taxon>Thermotogota</taxon>
        <taxon>Thermotogae</taxon>
        <taxon>Petrotogales</taxon>
        <taxon>Petrotogaceae</taxon>
        <taxon>Geotoga</taxon>
    </lineage>
</organism>
<name>A0A4Z0W8H6_9BACT</name>
<dbReference type="Proteomes" id="UP000297288">
    <property type="component" value="Unassembled WGS sequence"/>
</dbReference>
<accession>A0A4Z0W8H6</accession>
<dbReference type="RefSeq" id="WP_135402656.1">
    <property type="nucleotide sequence ID" value="NZ_SRME01000001.1"/>
</dbReference>
<gene>
    <name evidence="2" type="ORF">E4650_03770</name>
</gene>
<dbReference type="GO" id="GO:0016787">
    <property type="term" value="F:hydrolase activity"/>
    <property type="evidence" value="ECO:0007669"/>
    <property type="project" value="InterPro"/>
</dbReference>
<evidence type="ECO:0000313" key="3">
    <source>
        <dbReference type="Proteomes" id="UP000297288"/>
    </source>
</evidence>
<feature type="domain" description="Calcineurin-like phosphoesterase" evidence="1">
    <location>
        <begin position="43"/>
        <end position="197"/>
    </location>
</feature>
<dbReference type="PANTHER" id="PTHR31302:SF0">
    <property type="entry name" value="TRANSMEMBRANE PROTEIN WITH METALLOPHOSPHOESTERASE DOMAIN"/>
    <property type="match status" value="1"/>
</dbReference>
<dbReference type="Gene3D" id="3.60.21.10">
    <property type="match status" value="1"/>
</dbReference>
<proteinExistence type="predicted"/>
<sequence>MKKRGLIFLVFLLLILYSFFIEPSILIMNKKVDIVSEKINEDIKFVQISDLHIKKFYFFHSIILKKIKKIEPDFIVYTGDSLANNSDQKSLEKFFRELSEISDIYVIYGNWDFQDLNEVNKAYAYENIHLIEGKSELVEVKGQKILLTGLPMFYKLENFENFENFYSIFLTHVPDNAKKHIELIDQSDLILAGHTHGGQIYIPFLTKFLVNKIGNYSEFLRGMHDYNNSKLYINRGLGSWLNVRFLNSPEITIFYLKKDEE</sequence>
<dbReference type="InterPro" id="IPR029052">
    <property type="entry name" value="Metallo-depent_PP-like"/>
</dbReference>
<evidence type="ECO:0000259" key="1">
    <source>
        <dbReference type="Pfam" id="PF00149"/>
    </source>
</evidence>
<protein>
    <recommendedName>
        <fullName evidence="1">Calcineurin-like phosphoesterase domain-containing protein</fullName>
    </recommendedName>
</protein>
<dbReference type="OrthoDB" id="9780884at2"/>
<dbReference type="SUPFAM" id="SSF56300">
    <property type="entry name" value="Metallo-dependent phosphatases"/>
    <property type="match status" value="1"/>
</dbReference>